<evidence type="ECO:0000256" key="4">
    <source>
        <dbReference type="ARBA" id="ARBA00022807"/>
    </source>
</evidence>
<evidence type="ECO:0000313" key="8">
    <source>
        <dbReference type="Proteomes" id="UP000626244"/>
    </source>
</evidence>
<evidence type="ECO:0000256" key="2">
    <source>
        <dbReference type="ARBA" id="ARBA00022670"/>
    </source>
</evidence>
<dbReference type="RefSeq" id="WP_088000036.1">
    <property type="nucleotide sequence ID" value="NZ_BMHB01000001.1"/>
</dbReference>
<organism evidence="7 8">
    <name type="scientific">Gottfriedia solisilvae</name>
    <dbReference type="NCBI Taxonomy" id="1516104"/>
    <lineage>
        <taxon>Bacteria</taxon>
        <taxon>Bacillati</taxon>
        <taxon>Bacillota</taxon>
        <taxon>Bacilli</taxon>
        <taxon>Bacillales</taxon>
        <taxon>Bacillaceae</taxon>
        <taxon>Gottfriedia</taxon>
    </lineage>
</organism>
<dbReference type="Pfam" id="PF23795">
    <property type="entry name" value="SH3_YKFC_2nd"/>
    <property type="match status" value="1"/>
</dbReference>
<keyword evidence="2" id="KW-0645">Protease</keyword>
<dbReference type="GO" id="GO:0006508">
    <property type="term" value="P:proteolysis"/>
    <property type="evidence" value="ECO:0007669"/>
    <property type="project" value="UniProtKB-KW"/>
</dbReference>
<keyword evidence="4" id="KW-0788">Thiol protease</keyword>
<dbReference type="Gene3D" id="2.30.30.40">
    <property type="entry name" value="SH3 Domains"/>
    <property type="match status" value="2"/>
</dbReference>
<dbReference type="Proteomes" id="UP000626244">
    <property type="component" value="Unassembled WGS sequence"/>
</dbReference>
<dbReference type="AlphaFoldDB" id="A0A8J3AJV3"/>
<keyword evidence="5" id="KW-0732">Signal</keyword>
<comment type="similarity">
    <text evidence="1">Belongs to the peptidase C40 family.</text>
</comment>
<feature type="signal peptide" evidence="5">
    <location>
        <begin position="1"/>
        <end position="27"/>
    </location>
</feature>
<keyword evidence="3" id="KW-0378">Hydrolase</keyword>
<comment type="caution">
    <text evidence="7">The sequence shown here is derived from an EMBL/GenBank/DDBJ whole genome shotgun (WGS) entry which is preliminary data.</text>
</comment>
<accession>A0A8J3AJV3</accession>
<evidence type="ECO:0000256" key="3">
    <source>
        <dbReference type="ARBA" id="ARBA00022801"/>
    </source>
</evidence>
<sequence>MKKTKKWVLSLCVTGTLLSTMTFQAFANSPEELHPGETAYVDVSVSTQWTTNGRFQVRDIDAPSLSNPVDPWKWSANMQDSEVRRWLTGKLETQAVYGSKVVILQEVGDWVQVAVEGQPTPRNPLGYPGWMPKRQLTTDDRLENLNDAPFIMVSSPTAWLYDGKALQHKFMEVSFNTRLPVIKDFGNVVMVATPDDGNKFINKEDVAIYQNENEFPEATPEELIKTAKKFLGLRYLWAGVSGFGFDCSGFTYSIHKAYGITIPRDSGPQSKNGKVVNKDEIQPGDLLFFASNNGTGSVHHVSMYIGDGLMIHAPNASKNVEIIPLNTPGYIEEFSGARRYWEQ</sequence>
<dbReference type="InterPro" id="IPR000064">
    <property type="entry name" value="NLP_P60_dom"/>
</dbReference>
<dbReference type="PROSITE" id="PS51935">
    <property type="entry name" value="NLPC_P60"/>
    <property type="match status" value="1"/>
</dbReference>
<dbReference type="Pfam" id="PF00877">
    <property type="entry name" value="NLPC_P60"/>
    <property type="match status" value="1"/>
</dbReference>
<dbReference type="PANTHER" id="PTHR47053">
    <property type="entry name" value="MUREIN DD-ENDOPEPTIDASE MEPH-RELATED"/>
    <property type="match status" value="1"/>
</dbReference>
<dbReference type="GO" id="GO:0008234">
    <property type="term" value="F:cysteine-type peptidase activity"/>
    <property type="evidence" value="ECO:0007669"/>
    <property type="project" value="UniProtKB-KW"/>
</dbReference>
<dbReference type="SUPFAM" id="SSF54001">
    <property type="entry name" value="Cysteine proteinases"/>
    <property type="match status" value="1"/>
</dbReference>
<protein>
    <submittedName>
        <fullName evidence="7">Peptidase P60</fullName>
    </submittedName>
</protein>
<dbReference type="InterPro" id="IPR057812">
    <property type="entry name" value="SH3_YKFC_2nd"/>
</dbReference>
<dbReference type="Gene3D" id="3.90.1720.10">
    <property type="entry name" value="endopeptidase domain like (from Nostoc punctiforme)"/>
    <property type="match status" value="1"/>
</dbReference>
<proteinExistence type="inferred from homology"/>
<dbReference type="InterPro" id="IPR051202">
    <property type="entry name" value="Peptidase_C40"/>
</dbReference>
<gene>
    <name evidence="7" type="ORF">GCM10007380_24980</name>
</gene>
<dbReference type="PANTHER" id="PTHR47053:SF3">
    <property type="entry name" value="GAMMA-D-GLUTAMYL-L-LYSINE DIPEPTIDYL-PEPTIDASE"/>
    <property type="match status" value="1"/>
</dbReference>
<feature type="domain" description="NlpC/P60" evidence="6">
    <location>
        <begin position="217"/>
        <end position="341"/>
    </location>
</feature>
<evidence type="ECO:0000313" key="7">
    <source>
        <dbReference type="EMBL" id="GGI14843.1"/>
    </source>
</evidence>
<dbReference type="InterPro" id="IPR038765">
    <property type="entry name" value="Papain-like_cys_pep_sf"/>
</dbReference>
<evidence type="ECO:0000256" key="5">
    <source>
        <dbReference type="SAM" id="SignalP"/>
    </source>
</evidence>
<dbReference type="EMBL" id="BMHB01000001">
    <property type="protein sequence ID" value="GGI14843.1"/>
    <property type="molecule type" value="Genomic_DNA"/>
</dbReference>
<evidence type="ECO:0000256" key="1">
    <source>
        <dbReference type="ARBA" id="ARBA00007074"/>
    </source>
</evidence>
<reference evidence="8" key="1">
    <citation type="journal article" date="2019" name="Int. J. Syst. Evol. Microbiol.">
        <title>The Global Catalogue of Microorganisms (GCM) 10K type strain sequencing project: providing services to taxonomists for standard genome sequencing and annotation.</title>
        <authorList>
            <consortium name="The Broad Institute Genomics Platform"/>
            <consortium name="The Broad Institute Genome Sequencing Center for Infectious Disease"/>
            <person name="Wu L."/>
            <person name="Ma J."/>
        </authorList>
    </citation>
    <scope>NUCLEOTIDE SEQUENCE [LARGE SCALE GENOMIC DNA]</scope>
    <source>
        <strain evidence="8">CGMCC 1.14993</strain>
    </source>
</reference>
<evidence type="ECO:0000259" key="6">
    <source>
        <dbReference type="PROSITE" id="PS51935"/>
    </source>
</evidence>
<feature type="chain" id="PRO_5035154904" evidence="5">
    <location>
        <begin position="28"/>
        <end position="343"/>
    </location>
</feature>
<name>A0A8J3AJV3_9BACI</name>
<dbReference type="OrthoDB" id="9813368at2"/>
<keyword evidence="8" id="KW-1185">Reference proteome</keyword>